<protein>
    <submittedName>
        <fullName evidence="2">Uncharacterized protein</fullName>
    </submittedName>
</protein>
<reference evidence="2" key="1">
    <citation type="submission" date="2023-07" db="EMBL/GenBank/DDBJ databases">
        <title>Chromosome-level genome assembly of Artemia franciscana.</title>
        <authorList>
            <person name="Jo E."/>
        </authorList>
    </citation>
    <scope>NUCLEOTIDE SEQUENCE</scope>
    <source>
        <tissue evidence="2">Whole body</tissue>
    </source>
</reference>
<accession>A0AA88L738</accession>
<feature type="compositionally biased region" description="Polar residues" evidence="1">
    <location>
        <begin position="1"/>
        <end position="16"/>
    </location>
</feature>
<feature type="region of interest" description="Disordered" evidence="1">
    <location>
        <begin position="1"/>
        <end position="23"/>
    </location>
</feature>
<evidence type="ECO:0000256" key="1">
    <source>
        <dbReference type="SAM" id="MobiDB-lite"/>
    </source>
</evidence>
<dbReference type="AlphaFoldDB" id="A0AA88L738"/>
<comment type="caution">
    <text evidence="2">The sequence shown here is derived from an EMBL/GenBank/DDBJ whole genome shotgun (WGS) entry which is preliminary data.</text>
</comment>
<evidence type="ECO:0000313" key="2">
    <source>
        <dbReference type="EMBL" id="KAK2720883.1"/>
    </source>
</evidence>
<keyword evidence="3" id="KW-1185">Reference proteome</keyword>
<name>A0AA88L738_ARTSF</name>
<evidence type="ECO:0000313" key="3">
    <source>
        <dbReference type="Proteomes" id="UP001187531"/>
    </source>
</evidence>
<dbReference type="Proteomes" id="UP001187531">
    <property type="component" value="Unassembled WGS sequence"/>
</dbReference>
<dbReference type="EMBL" id="JAVRJZ010000007">
    <property type="protein sequence ID" value="KAK2720883.1"/>
    <property type="molecule type" value="Genomic_DNA"/>
</dbReference>
<sequence>MRLAQSRSLQGNSFPETETETAEKCIRQHQEINCLPFRQGMKPSFATNKTLNHKLPIVLLFTDIPQDYETLYHPPIKGSARDI</sequence>
<gene>
    <name evidence="2" type="ORF">QYM36_004687</name>
</gene>
<organism evidence="2 3">
    <name type="scientific">Artemia franciscana</name>
    <name type="common">Brine shrimp</name>
    <name type="synonym">Artemia sanfranciscana</name>
    <dbReference type="NCBI Taxonomy" id="6661"/>
    <lineage>
        <taxon>Eukaryota</taxon>
        <taxon>Metazoa</taxon>
        <taxon>Ecdysozoa</taxon>
        <taxon>Arthropoda</taxon>
        <taxon>Crustacea</taxon>
        <taxon>Branchiopoda</taxon>
        <taxon>Anostraca</taxon>
        <taxon>Artemiidae</taxon>
        <taxon>Artemia</taxon>
    </lineage>
</organism>
<proteinExistence type="predicted"/>